<accession>A0A9N8V6Y3</accession>
<sequence>LELEAWIVRKEVIPIINTGDDVKNTEISGASVANNIIESQ</sequence>
<keyword evidence="2" id="KW-1185">Reference proteome</keyword>
<proteinExistence type="predicted"/>
<comment type="caution">
    <text evidence="1">The sequence shown here is derived from an EMBL/GenBank/DDBJ whole genome shotgun (WGS) entry which is preliminary data.</text>
</comment>
<dbReference type="AlphaFoldDB" id="A0A9N8V6Y3"/>
<evidence type="ECO:0000313" key="2">
    <source>
        <dbReference type="Proteomes" id="UP000789342"/>
    </source>
</evidence>
<protein>
    <submittedName>
        <fullName evidence="1">10720_t:CDS:1</fullName>
    </submittedName>
</protein>
<reference evidence="1" key="1">
    <citation type="submission" date="2021-06" db="EMBL/GenBank/DDBJ databases">
        <authorList>
            <person name="Kallberg Y."/>
            <person name="Tangrot J."/>
            <person name="Rosling A."/>
        </authorList>
    </citation>
    <scope>NUCLEOTIDE SEQUENCE</scope>
    <source>
        <strain evidence="1">CL551</strain>
    </source>
</reference>
<dbReference type="Proteomes" id="UP000789342">
    <property type="component" value="Unassembled WGS sequence"/>
</dbReference>
<name>A0A9N8V6Y3_9GLOM</name>
<feature type="non-terminal residue" evidence="1">
    <location>
        <position position="1"/>
    </location>
</feature>
<organism evidence="1 2">
    <name type="scientific">Acaulospora morrowiae</name>
    <dbReference type="NCBI Taxonomy" id="94023"/>
    <lineage>
        <taxon>Eukaryota</taxon>
        <taxon>Fungi</taxon>
        <taxon>Fungi incertae sedis</taxon>
        <taxon>Mucoromycota</taxon>
        <taxon>Glomeromycotina</taxon>
        <taxon>Glomeromycetes</taxon>
        <taxon>Diversisporales</taxon>
        <taxon>Acaulosporaceae</taxon>
        <taxon>Acaulospora</taxon>
    </lineage>
</organism>
<gene>
    <name evidence="1" type="ORF">AMORRO_LOCUS224</name>
</gene>
<dbReference type="EMBL" id="CAJVPV010000051">
    <property type="protein sequence ID" value="CAG8440255.1"/>
    <property type="molecule type" value="Genomic_DNA"/>
</dbReference>
<evidence type="ECO:0000313" key="1">
    <source>
        <dbReference type="EMBL" id="CAG8440255.1"/>
    </source>
</evidence>